<dbReference type="AlphaFoldDB" id="A0A3L8GRB2"/>
<evidence type="ECO:0000313" key="4">
    <source>
        <dbReference type="Proteomes" id="UP000025245"/>
    </source>
</evidence>
<evidence type="ECO:0000313" key="2">
    <source>
        <dbReference type="EMBL" id="AHY14951.1"/>
    </source>
</evidence>
<name>A0A3L8GRB2_STRIN</name>
<keyword evidence="4" id="KW-1185">Reference proteome</keyword>
<dbReference type="EMBL" id="CP007586">
    <property type="protein sequence ID" value="AHY14951.1"/>
    <property type="molecule type" value="Genomic_DNA"/>
</dbReference>
<dbReference type="Proteomes" id="UP000269148">
    <property type="component" value="Unassembled WGS sequence"/>
</dbReference>
<dbReference type="Pfam" id="PF00550">
    <property type="entry name" value="PP-binding"/>
    <property type="match status" value="1"/>
</dbReference>
<dbReference type="InterPro" id="IPR036736">
    <property type="entry name" value="ACP-like_sf"/>
</dbReference>
<accession>A0A3L8GRB2</accession>
<sequence>MTREMIVNQLISLAKEKDSHKDMQLSESSRLADDLLLDSIELMEYIVSIEDAFKVSIPDEVVEHMVTLSDLADYLMEQ</sequence>
<dbReference type="OrthoDB" id="9804551at2"/>
<dbReference type="Proteomes" id="UP000025245">
    <property type="component" value="Chromosome"/>
</dbReference>
<feature type="domain" description="Carrier" evidence="1">
    <location>
        <begin position="1"/>
        <end position="78"/>
    </location>
</feature>
<evidence type="ECO:0000313" key="5">
    <source>
        <dbReference type="Proteomes" id="UP000269148"/>
    </source>
</evidence>
<dbReference type="SUPFAM" id="SSF47336">
    <property type="entry name" value="ACP-like"/>
    <property type="match status" value="1"/>
</dbReference>
<dbReference type="NCBIfam" id="NF009104">
    <property type="entry name" value="PRK12449.1"/>
    <property type="match status" value="1"/>
</dbReference>
<evidence type="ECO:0000313" key="3">
    <source>
        <dbReference type="EMBL" id="RLU59621.1"/>
    </source>
</evidence>
<protein>
    <submittedName>
        <fullName evidence="3">Acyl carrier protein</fullName>
    </submittedName>
</protein>
<gene>
    <name evidence="3" type="ORF">DIY07_00120</name>
    <name evidence="2" type="ORF">DQ08_00260</name>
</gene>
<dbReference type="KEGG" id="siz:SI82_00275"/>
<organism evidence="3 5">
    <name type="scientific">Streptococcus iniae</name>
    <name type="common">Streptococcus shiloi</name>
    <dbReference type="NCBI Taxonomy" id="1346"/>
    <lineage>
        <taxon>Bacteria</taxon>
        <taxon>Bacillati</taxon>
        <taxon>Bacillota</taxon>
        <taxon>Bacilli</taxon>
        <taxon>Lactobacillales</taxon>
        <taxon>Streptococcaceae</taxon>
        <taxon>Streptococcus</taxon>
    </lineage>
</organism>
<dbReference type="RefSeq" id="WP_003098573.1">
    <property type="nucleotide sequence ID" value="NZ_CP010783.1"/>
</dbReference>
<dbReference type="KEGG" id="siq:DQ08_00260"/>
<dbReference type="STRING" id="1346.BMF34_00340"/>
<dbReference type="SMR" id="A0A3L8GRB2"/>
<evidence type="ECO:0000259" key="1">
    <source>
        <dbReference type="PROSITE" id="PS50075"/>
    </source>
</evidence>
<dbReference type="KEGG" id="sio:DW64_00260"/>
<reference evidence="2 4" key="1">
    <citation type="journal article" date="2014" name="Genome Announc.">
        <title>Complete Genome Sequence of a Virulent Strain, Streptococcus iniae ISET0901, Isolated from Diseased Tilapia.</title>
        <authorList>
            <person name="Pridgeon J.W."/>
            <person name="Zhang D."/>
            <person name="Zhang L."/>
        </authorList>
    </citation>
    <scope>NUCLEOTIDE SEQUENCE [LARGE SCALE GENOMIC DNA]</scope>
    <source>
        <strain evidence="2 4">ISET0901</strain>
    </source>
</reference>
<proteinExistence type="predicted"/>
<dbReference type="GeneID" id="35766569"/>
<reference evidence="3 5" key="2">
    <citation type="submission" date="2018-06" db="EMBL/GenBank/DDBJ databases">
        <title>Mutators as drivers of adaptation in pathogenic bacteria and a risk factor for host jumps and vaccine escape.</title>
        <authorList>
            <person name="Barnes A.C."/>
            <person name="Silayeva O."/>
        </authorList>
    </citation>
    <scope>NUCLEOTIDE SEQUENCE [LARGE SCALE GENOMIC DNA]</scope>
    <source>
        <strain evidence="3 5">QMA0445</strain>
    </source>
</reference>
<dbReference type="PROSITE" id="PS50075">
    <property type="entry name" value="CARRIER"/>
    <property type="match status" value="1"/>
</dbReference>
<dbReference type="InterPro" id="IPR009081">
    <property type="entry name" value="PP-bd_ACP"/>
</dbReference>
<dbReference type="EMBL" id="QLQD01000003">
    <property type="protein sequence ID" value="RLU59621.1"/>
    <property type="molecule type" value="Genomic_DNA"/>
</dbReference>
<dbReference type="Gene3D" id="1.10.1200.10">
    <property type="entry name" value="ACP-like"/>
    <property type="match status" value="1"/>
</dbReference>